<keyword evidence="2 8" id="KW-0235">DNA replication</keyword>
<feature type="binding site" evidence="8">
    <location>
        <position position="394"/>
    </location>
    <ligand>
        <name>Zn(2+)</name>
        <dbReference type="ChEBI" id="CHEBI:29105"/>
        <label>2</label>
    </ligand>
</feature>
<sequence length="655" mass="68974">MPTEPDHLRIARVAVDVPLAHLDRPFDYLVPEAMAADVTPGVRVRVKFAGRLRDGWVLEVADTTEVDAKLAPLERVTSPEPVLSPAVAGLVRAVADHWGGTFSDVVRLAVPPRHAATEKAEPPERPQPRWEVLPGVLGGSAAGERYLAGVRRGEPLRAVWNPVGVFGGPGDWAGGLTDAGGAALASGRGVIVVVPDADALARLSARLTDVLGAGSFATLAADAGPAARYRNFLAVARGDVRLVIGTRAAVFAPVHDLGLVVVWDEGNDSLAEPRAPYPHAREVAVLRASRERCALLLAGFGRTAEVQALVERGWLVPLGVPAQEARRLGPAVRVAADTDRALERDPDAHAARLPRDVFGVIRAGLASGPVLLQVPRAGYAPALACQRCRTLARCPNCSQPLRGDRARDGFAVACALCGPLEGVWACPECGDGRLRAPRVGVTRTAEELGRAFPQVRVVTSWSGHLVDAVDDAPALVLATPGAEPFPSAGYAAAVLMDAGLMLGRPDLRAAEEALRRWLAVCALVRPAAEGGTVTVVGEPEARAVQALVRLDPAGFAERELAERFETHFPPAARLVTLDGPQAALTDAEAAWRPVTGVEHFGPVPLPEDDAWRLTLRAPVAEASELVGALKGYLAERSSRKAPGSVRLRVDPAAIG</sequence>
<comment type="function">
    <text evidence="8">Initiates the restart of stalled replication forks, which reloads the replicative helicase on sites other than the origin of replication. Recognizes and binds to abandoned replication forks and remodels them to uncover a helicase loading site. Promotes assembly of the primosome at these replication forks.</text>
</comment>
<dbReference type="Gene3D" id="3.40.1440.60">
    <property type="entry name" value="PriA, 3(prime) DNA-binding domain"/>
    <property type="match status" value="1"/>
</dbReference>
<evidence type="ECO:0000256" key="1">
    <source>
        <dbReference type="ARBA" id="ARBA00022515"/>
    </source>
</evidence>
<dbReference type="HAMAP" id="MF_00983">
    <property type="entry name" value="PriA"/>
    <property type="match status" value="1"/>
</dbReference>
<organism evidence="10 11">
    <name type="scientific">Propioniciclava soli</name>
    <dbReference type="NCBI Taxonomy" id="2775081"/>
    <lineage>
        <taxon>Bacteria</taxon>
        <taxon>Bacillati</taxon>
        <taxon>Actinomycetota</taxon>
        <taxon>Actinomycetes</taxon>
        <taxon>Propionibacteriales</taxon>
        <taxon>Propionibacteriaceae</taxon>
        <taxon>Propioniciclava</taxon>
    </lineage>
</organism>
<feature type="binding site" evidence="8">
    <location>
        <position position="417"/>
    </location>
    <ligand>
        <name>Zn(2+)</name>
        <dbReference type="ChEBI" id="CHEBI:29105"/>
        <label>2</label>
    </ligand>
</feature>
<dbReference type="Gene3D" id="3.40.50.300">
    <property type="entry name" value="P-loop containing nucleotide triphosphate hydrolases"/>
    <property type="match status" value="1"/>
</dbReference>
<keyword evidence="11" id="KW-1185">Reference proteome</keyword>
<evidence type="ECO:0000259" key="9">
    <source>
        <dbReference type="Pfam" id="PF17764"/>
    </source>
</evidence>
<evidence type="ECO:0000256" key="5">
    <source>
        <dbReference type="ARBA" id="ARBA00022833"/>
    </source>
</evidence>
<dbReference type="InterPro" id="IPR005259">
    <property type="entry name" value="PriA"/>
</dbReference>
<feature type="binding site" evidence="8">
    <location>
        <position position="397"/>
    </location>
    <ligand>
        <name>Zn(2+)</name>
        <dbReference type="ChEBI" id="CHEBI:29105"/>
        <label>2</label>
    </ligand>
</feature>
<proteinExistence type="inferred from homology"/>
<dbReference type="PANTHER" id="PTHR30580">
    <property type="entry name" value="PRIMOSOMAL PROTEIN N"/>
    <property type="match status" value="1"/>
</dbReference>
<evidence type="ECO:0000256" key="7">
    <source>
        <dbReference type="ARBA" id="ARBA00023125"/>
    </source>
</evidence>
<evidence type="ECO:0000313" key="10">
    <source>
        <dbReference type="EMBL" id="WZW97036.1"/>
    </source>
</evidence>
<comment type="caution">
    <text evidence="8">As this protein does not have any detectable helicase domains, it probably does not have helicase activity.</text>
</comment>
<keyword evidence="6 8" id="KW-0067">ATP-binding</keyword>
<feature type="domain" description="Primosomal protein N' 3' DNA-binding" evidence="9">
    <location>
        <begin position="12"/>
        <end position="111"/>
    </location>
</feature>
<evidence type="ECO:0000256" key="2">
    <source>
        <dbReference type="ARBA" id="ARBA00022705"/>
    </source>
</evidence>
<feature type="binding site" evidence="8">
    <location>
        <position position="426"/>
    </location>
    <ligand>
        <name>Zn(2+)</name>
        <dbReference type="ChEBI" id="CHEBI:29105"/>
        <label>1</label>
    </ligand>
</feature>
<comment type="cofactor">
    <cofactor evidence="8">
        <name>Zn(2+)</name>
        <dbReference type="ChEBI" id="CHEBI:29105"/>
    </cofactor>
    <text evidence="8">Binds 2 zinc ions per subunit.</text>
</comment>
<comment type="similarity">
    <text evidence="8">Belongs to the helicase family. PriA subfamily.</text>
</comment>
<feature type="binding site" evidence="8">
    <location>
        <position position="385"/>
    </location>
    <ligand>
        <name>Zn(2+)</name>
        <dbReference type="ChEBI" id="CHEBI:29105"/>
        <label>1</label>
    </ligand>
</feature>
<feature type="binding site" evidence="8">
    <location>
        <position position="414"/>
    </location>
    <ligand>
        <name>Zn(2+)</name>
        <dbReference type="ChEBI" id="CHEBI:29105"/>
        <label>2</label>
    </ligand>
</feature>
<name>A0ABZ3C3A8_9ACTN</name>
<dbReference type="RefSeq" id="WP_342371618.1">
    <property type="nucleotide sequence ID" value="NZ_CP115965.1"/>
</dbReference>
<protein>
    <recommendedName>
        <fullName evidence="8">Probable replication restart protein PriA</fullName>
    </recommendedName>
    <alternativeName>
        <fullName evidence="8">Putative ATP-dependent DNA helicase PriA</fullName>
    </alternativeName>
</protein>
<evidence type="ECO:0000256" key="3">
    <source>
        <dbReference type="ARBA" id="ARBA00022723"/>
    </source>
</evidence>
<dbReference type="InterPro" id="IPR042115">
    <property type="entry name" value="PriA_3primeBD_sf"/>
</dbReference>
<evidence type="ECO:0000256" key="8">
    <source>
        <dbReference type="HAMAP-Rule" id="MF_00983"/>
    </source>
</evidence>
<keyword evidence="4 8" id="KW-0547">Nucleotide-binding</keyword>
<keyword evidence="3 8" id="KW-0479">Metal-binding</keyword>
<dbReference type="PANTHER" id="PTHR30580:SF0">
    <property type="entry name" value="PRIMOSOMAL PROTEIN N"/>
    <property type="match status" value="1"/>
</dbReference>
<dbReference type="EMBL" id="CP115965">
    <property type="protein sequence ID" value="WZW97036.1"/>
    <property type="molecule type" value="Genomic_DNA"/>
</dbReference>
<feature type="binding site" evidence="8">
    <location>
        <position position="388"/>
    </location>
    <ligand>
        <name>Zn(2+)</name>
        <dbReference type="ChEBI" id="CHEBI:29105"/>
        <label>1</label>
    </ligand>
</feature>
<evidence type="ECO:0000256" key="4">
    <source>
        <dbReference type="ARBA" id="ARBA00022741"/>
    </source>
</evidence>
<dbReference type="InterPro" id="IPR027417">
    <property type="entry name" value="P-loop_NTPase"/>
</dbReference>
<comment type="subunit">
    <text evidence="8">Component of the replication restart primosome.</text>
</comment>
<evidence type="ECO:0000256" key="6">
    <source>
        <dbReference type="ARBA" id="ARBA00022840"/>
    </source>
</evidence>
<dbReference type="InterPro" id="IPR041222">
    <property type="entry name" value="PriA_3primeBD"/>
</dbReference>
<gene>
    <name evidence="8" type="primary">priA</name>
    <name evidence="10" type="ORF">PCC79_08855</name>
</gene>
<dbReference type="Proteomes" id="UP001434337">
    <property type="component" value="Chromosome"/>
</dbReference>
<keyword evidence="5 8" id="KW-0862">Zinc</keyword>
<reference evidence="10 11" key="1">
    <citation type="journal article" date="2023" name="Environ Microbiome">
        <title>A coral-associated actinobacterium mitigates coral bleaching under heat stress.</title>
        <authorList>
            <person name="Li J."/>
            <person name="Zou Y."/>
            <person name="Li Q."/>
            <person name="Zhang J."/>
            <person name="Bourne D.G."/>
            <person name="Lyu Y."/>
            <person name="Liu C."/>
            <person name="Zhang S."/>
        </authorList>
    </citation>
    <scope>NUCLEOTIDE SEQUENCE [LARGE SCALE GENOMIC DNA]</scope>
    <source>
        <strain evidence="10 11">SCSIO 13291</strain>
    </source>
</reference>
<feature type="binding site" evidence="8">
    <location>
        <position position="429"/>
    </location>
    <ligand>
        <name>Zn(2+)</name>
        <dbReference type="ChEBI" id="CHEBI:29105"/>
        <label>1</label>
    </ligand>
</feature>
<dbReference type="Pfam" id="PF17764">
    <property type="entry name" value="PriA_3primeBD"/>
    <property type="match status" value="1"/>
</dbReference>
<keyword evidence="7 8" id="KW-0238">DNA-binding</keyword>
<keyword evidence="1 8" id="KW-0639">Primosome</keyword>
<evidence type="ECO:0000313" key="11">
    <source>
        <dbReference type="Proteomes" id="UP001434337"/>
    </source>
</evidence>
<accession>A0ABZ3C3A8</accession>